<keyword evidence="10" id="KW-1185">Reference proteome</keyword>
<dbReference type="PANTHER" id="PTHR43289:SF6">
    <property type="entry name" value="SERINE_THREONINE-PROTEIN KINASE NEKL-3"/>
    <property type="match status" value="1"/>
</dbReference>
<protein>
    <submittedName>
        <fullName evidence="9">Serine/threonine protein kinase</fullName>
    </submittedName>
</protein>
<keyword evidence="7" id="KW-0812">Transmembrane</keyword>
<dbReference type="SMART" id="SM00220">
    <property type="entry name" value="S_TKc"/>
    <property type="match status" value="1"/>
</dbReference>
<dbReference type="Proteomes" id="UP000064967">
    <property type="component" value="Chromosome"/>
</dbReference>
<dbReference type="InterPro" id="IPR008271">
    <property type="entry name" value="Ser/Thr_kinase_AS"/>
</dbReference>
<evidence type="ECO:0000259" key="8">
    <source>
        <dbReference type="PROSITE" id="PS50011"/>
    </source>
</evidence>
<feature type="domain" description="Protein kinase" evidence="8">
    <location>
        <begin position="34"/>
        <end position="303"/>
    </location>
</feature>
<feature type="binding site" evidence="5">
    <location>
        <position position="63"/>
    </location>
    <ligand>
        <name>ATP</name>
        <dbReference type="ChEBI" id="CHEBI:30616"/>
    </ligand>
</feature>
<dbReference type="Pfam" id="PF00069">
    <property type="entry name" value="Pkinase"/>
    <property type="match status" value="1"/>
</dbReference>
<feature type="region of interest" description="Disordered" evidence="6">
    <location>
        <begin position="444"/>
        <end position="522"/>
    </location>
</feature>
<keyword evidence="3 9" id="KW-0418">Kinase</keyword>
<evidence type="ECO:0000313" key="9">
    <source>
        <dbReference type="EMBL" id="AKU96008.1"/>
    </source>
</evidence>
<dbReference type="EMBL" id="CP012333">
    <property type="protein sequence ID" value="AKU96008.1"/>
    <property type="molecule type" value="Genomic_DNA"/>
</dbReference>
<feature type="region of interest" description="Disordered" evidence="6">
    <location>
        <begin position="322"/>
        <end position="379"/>
    </location>
</feature>
<dbReference type="STRING" id="1391654.AKJ09_02672"/>
<feature type="compositionally biased region" description="Basic and acidic residues" evidence="6">
    <location>
        <begin position="10"/>
        <end position="19"/>
    </location>
</feature>
<gene>
    <name evidence="9" type="ORF">AKJ09_02672</name>
</gene>
<dbReference type="KEGG" id="llu:AKJ09_02672"/>
<dbReference type="CDD" id="cd14014">
    <property type="entry name" value="STKc_PknB_like"/>
    <property type="match status" value="1"/>
</dbReference>
<dbReference type="GO" id="GO:0005524">
    <property type="term" value="F:ATP binding"/>
    <property type="evidence" value="ECO:0007669"/>
    <property type="project" value="UniProtKB-UniRule"/>
</dbReference>
<dbReference type="Gene3D" id="3.30.200.20">
    <property type="entry name" value="Phosphorylase Kinase, domain 1"/>
    <property type="match status" value="1"/>
</dbReference>
<feature type="compositionally biased region" description="Low complexity" evidence="6">
    <location>
        <begin position="337"/>
        <end position="362"/>
    </location>
</feature>
<keyword evidence="7" id="KW-1133">Transmembrane helix</keyword>
<dbReference type="SUPFAM" id="SSF56112">
    <property type="entry name" value="Protein kinase-like (PK-like)"/>
    <property type="match status" value="1"/>
</dbReference>
<dbReference type="InterPro" id="IPR017441">
    <property type="entry name" value="Protein_kinase_ATP_BS"/>
</dbReference>
<dbReference type="AlphaFoldDB" id="A0A0K1PR50"/>
<keyword evidence="4 5" id="KW-0067">ATP-binding</keyword>
<name>A0A0K1PR50_9BACT</name>
<dbReference type="OrthoDB" id="9779541at2"/>
<keyword evidence="7" id="KW-0472">Membrane</keyword>
<feature type="compositionally biased region" description="Low complexity" evidence="6">
    <location>
        <begin position="444"/>
        <end position="455"/>
    </location>
</feature>
<dbReference type="PANTHER" id="PTHR43289">
    <property type="entry name" value="MITOGEN-ACTIVATED PROTEIN KINASE KINASE KINASE 20-RELATED"/>
    <property type="match status" value="1"/>
</dbReference>
<dbReference type="Gene3D" id="1.10.510.10">
    <property type="entry name" value="Transferase(Phosphotransferase) domain 1"/>
    <property type="match status" value="1"/>
</dbReference>
<feature type="region of interest" description="Disordered" evidence="6">
    <location>
        <begin position="1"/>
        <end position="24"/>
    </location>
</feature>
<sequence length="522" mass="54240">MEPSAPKFSDSARARDSVRDSVGPRPGDLLAGKYRVEKVLGEGGMGVVVAAMHETLGQRVAIKLLRANGLARTEALGRFVREARAAAKLRSEHVARVIDTGTLEDGRPFMVMEHLEGADLGSLIDQGYRTSLAEAVDWLLQTCEAMAEAHAAGIIHRDLKPTNLFLTRRVDGAPLVKVLDFGISKLDDGEENLKLTSTTEIIGSPSYMSPEQLRSSRNVDVRTDIWALGVILFELLAGQLPFHAANMTELIAIILSDREPPIHTIRSDVPEGITNIIGRCLQKSASARYSSVVELAQALEPYASRVTTSAVERIRGAALGSGRMAATDAPSGPLPHSPSGSISSRVAPASAASAPNTSTAWAETQLGEKPSVPTTPVAITPPKSKMPTVALAGFGVLALLGLVLGGASYVRGRGAPPAIVPSAGDESMPLPLGRKDLPPIAATASASSSASIQPIVPAPPASPALSVSDTPRGSMLTTPVVTGATKPKPGPGQKPSPANAPANSPTNSGPASDDPLGNIGRH</sequence>
<dbReference type="InterPro" id="IPR000719">
    <property type="entry name" value="Prot_kinase_dom"/>
</dbReference>
<dbReference type="GO" id="GO:0004674">
    <property type="term" value="F:protein serine/threonine kinase activity"/>
    <property type="evidence" value="ECO:0007669"/>
    <property type="project" value="UniProtKB-KW"/>
</dbReference>
<feature type="transmembrane region" description="Helical" evidence="7">
    <location>
        <begin position="389"/>
        <end position="410"/>
    </location>
</feature>
<evidence type="ECO:0000313" key="10">
    <source>
        <dbReference type="Proteomes" id="UP000064967"/>
    </source>
</evidence>
<dbReference type="RefSeq" id="WP_146647363.1">
    <property type="nucleotide sequence ID" value="NZ_CP012333.1"/>
</dbReference>
<evidence type="ECO:0000256" key="1">
    <source>
        <dbReference type="ARBA" id="ARBA00022679"/>
    </source>
</evidence>
<feature type="compositionally biased region" description="Polar residues" evidence="6">
    <location>
        <begin position="469"/>
        <end position="480"/>
    </location>
</feature>
<evidence type="ECO:0000256" key="7">
    <source>
        <dbReference type="SAM" id="Phobius"/>
    </source>
</evidence>
<dbReference type="PROSITE" id="PS00107">
    <property type="entry name" value="PROTEIN_KINASE_ATP"/>
    <property type="match status" value="1"/>
</dbReference>
<accession>A0A0K1PR50</accession>
<reference evidence="9 10" key="1">
    <citation type="submission" date="2015-08" db="EMBL/GenBank/DDBJ databases">
        <authorList>
            <person name="Babu N.S."/>
            <person name="Beckwith C.J."/>
            <person name="Beseler K.G."/>
            <person name="Brison A."/>
            <person name="Carone J.V."/>
            <person name="Caskin T.P."/>
            <person name="Diamond M."/>
            <person name="Durham M.E."/>
            <person name="Foxe J.M."/>
            <person name="Go M."/>
            <person name="Henderson B.A."/>
            <person name="Jones I.B."/>
            <person name="McGettigan J.A."/>
            <person name="Micheletti S.J."/>
            <person name="Nasrallah M.E."/>
            <person name="Ortiz D."/>
            <person name="Piller C.R."/>
            <person name="Privatt S.R."/>
            <person name="Schneider S.L."/>
            <person name="Sharp S."/>
            <person name="Smith T.C."/>
            <person name="Stanton J.D."/>
            <person name="Ullery H.E."/>
            <person name="Wilson R.J."/>
            <person name="Serrano M.G."/>
            <person name="Buck G."/>
            <person name="Lee V."/>
            <person name="Wang Y."/>
            <person name="Carvalho R."/>
            <person name="Voegtly L."/>
            <person name="Shi R."/>
            <person name="Duckworth R."/>
            <person name="Johnson A."/>
            <person name="Loviza R."/>
            <person name="Walstead R."/>
            <person name="Shah Z."/>
            <person name="Kiflezghi M."/>
            <person name="Wade K."/>
            <person name="Ball S.L."/>
            <person name="Bradley K.W."/>
            <person name="Asai D.J."/>
            <person name="Bowman C.A."/>
            <person name="Russell D.A."/>
            <person name="Pope W.H."/>
            <person name="Jacobs-Sera D."/>
            <person name="Hendrix R.W."/>
            <person name="Hatfull G.F."/>
        </authorList>
    </citation>
    <scope>NUCLEOTIDE SEQUENCE [LARGE SCALE GENOMIC DNA]</scope>
    <source>
        <strain evidence="9 10">DSM 27648</strain>
    </source>
</reference>
<dbReference type="PROSITE" id="PS50011">
    <property type="entry name" value="PROTEIN_KINASE_DOM"/>
    <property type="match status" value="1"/>
</dbReference>
<dbReference type="PROSITE" id="PS00108">
    <property type="entry name" value="PROTEIN_KINASE_ST"/>
    <property type="match status" value="1"/>
</dbReference>
<keyword evidence="9" id="KW-0723">Serine/threonine-protein kinase</keyword>
<evidence type="ECO:0000256" key="4">
    <source>
        <dbReference type="ARBA" id="ARBA00022840"/>
    </source>
</evidence>
<feature type="compositionally biased region" description="Low complexity" evidence="6">
    <location>
        <begin position="495"/>
        <end position="512"/>
    </location>
</feature>
<evidence type="ECO:0000256" key="2">
    <source>
        <dbReference type="ARBA" id="ARBA00022741"/>
    </source>
</evidence>
<dbReference type="InterPro" id="IPR011009">
    <property type="entry name" value="Kinase-like_dom_sf"/>
</dbReference>
<evidence type="ECO:0000256" key="6">
    <source>
        <dbReference type="SAM" id="MobiDB-lite"/>
    </source>
</evidence>
<proteinExistence type="predicted"/>
<evidence type="ECO:0000256" key="5">
    <source>
        <dbReference type="PROSITE-ProRule" id="PRU10141"/>
    </source>
</evidence>
<organism evidence="9 10">
    <name type="scientific">Labilithrix luteola</name>
    <dbReference type="NCBI Taxonomy" id="1391654"/>
    <lineage>
        <taxon>Bacteria</taxon>
        <taxon>Pseudomonadati</taxon>
        <taxon>Myxococcota</taxon>
        <taxon>Polyangia</taxon>
        <taxon>Polyangiales</taxon>
        <taxon>Labilitrichaceae</taxon>
        <taxon>Labilithrix</taxon>
    </lineage>
</organism>
<keyword evidence="1" id="KW-0808">Transferase</keyword>
<keyword evidence="2 5" id="KW-0547">Nucleotide-binding</keyword>
<evidence type="ECO:0000256" key="3">
    <source>
        <dbReference type="ARBA" id="ARBA00022777"/>
    </source>
</evidence>